<keyword evidence="7 10" id="KW-0539">Nucleus</keyword>
<comment type="function">
    <text evidence="10">Acts as a component of the essential kinetochore-associated NDC80 complex, which is required for chromosome segregation and spindle checkpoint activity.</text>
</comment>
<dbReference type="HOGENOM" id="CLU_433496_0_0_1"/>
<dbReference type="GO" id="GO:0031262">
    <property type="term" value="C:Ndc80 complex"/>
    <property type="evidence" value="ECO:0007669"/>
    <property type="project" value="UniProtKB-UniRule"/>
</dbReference>
<feature type="domain" description="Kinetochore protein Ndc80 CH" evidence="13">
    <location>
        <begin position="84"/>
        <end position="204"/>
    </location>
</feature>
<evidence type="ECO:0000256" key="10">
    <source>
        <dbReference type="RuleBase" id="RU368072"/>
    </source>
</evidence>
<dbReference type="Gene3D" id="1.10.418.30">
    <property type="entry name" value="Ncd80 complex, Ncd80 subunit"/>
    <property type="match status" value="1"/>
</dbReference>
<keyword evidence="8 10" id="KW-0131">Cell cycle</keyword>
<dbReference type="RefSeq" id="XP_022460194.1">
    <property type="nucleotide sequence ID" value="XM_022600893.1"/>
</dbReference>
<dbReference type="Pfam" id="PF03801">
    <property type="entry name" value="Ndc80_HEC"/>
    <property type="match status" value="1"/>
</dbReference>
<evidence type="ECO:0000256" key="1">
    <source>
        <dbReference type="ARBA" id="ARBA00007050"/>
    </source>
</evidence>
<dbReference type="AlphaFoldDB" id="W6MNG4"/>
<dbReference type="PANTHER" id="PTHR10643">
    <property type="entry name" value="KINETOCHORE PROTEIN NDC80"/>
    <property type="match status" value="1"/>
</dbReference>
<dbReference type="Proteomes" id="UP000019384">
    <property type="component" value="Unassembled WGS sequence"/>
</dbReference>
<keyword evidence="15" id="KW-1185">Reference proteome</keyword>
<evidence type="ECO:0000256" key="11">
    <source>
        <dbReference type="SAM" id="Coils"/>
    </source>
</evidence>
<organism evidence="14 15">
    <name type="scientific">Kuraishia capsulata CBS 1993</name>
    <dbReference type="NCBI Taxonomy" id="1382522"/>
    <lineage>
        <taxon>Eukaryota</taxon>
        <taxon>Fungi</taxon>
        <taxon>Dikarya</taxon>
        <taxon>Ascomycota</taxon>
        <taxon>Saccharomycotina</taxon>
        <taxon>Pichiomycetes</taxon>
        <taxon>Pichiales</taxon>
        <taxon>Pichiaceae</taxon>
        <taxon>Kuraishia</taxon>
    </lineage>
</organism>
<keyword evidence="6 11" id="KW-0175">Coiled coil</keyword>
<evidence type="ECO:0000256" key="4">
    <source>
        <dbReference type="ARBA" id="ARBA00022776"/>
    </source>
</evidence>
<evidence type="ECO:0000313" key="15">
    <source>
        <dbReference type="Proteomes" id="UP000019384"/>
    </source>
</evidence>
<evidence type="ECO:0000256" key="7">
    <source>
        <dbReference type="ARBA" id="ARBA00023242"/>
    </source>
</evidence>
<protein>
    <recommendedName>
        <fullName evidence="10">Kinetochore protein NDC80</fullName>
    </recommendedName>
</protein>
<proteinExistence type="inferred from homology"/>
<evidence type="ECO:0000256" key="6">
    <source>
        <dbReference type="ARBA" id="ARBA00023054"/>
    </source>
</evidence>
<evidence type="ECO:0000259" key="13">
    <source>
        <dbReference type="Pfam" id="PF03801"/>
    </source>
</evidence>
<dbReference type="Gene3D" id="1.10.287.1490">
    <property type="match status" value="1"/>
</dbReference>
<dbReference type="EMBL" id="HG793129">
    <property type="protein sequence ID" value="CDK28204.1"/>
    <property type="molecule type" value="Genomic_DNA"/>
</dbReference>
<keyword evidence="2 10" id="KW-0158">Chromosome</keyword>
<evidence type="ECO:0000256" key="12">
    <source>
        <dbReference type="SAM" id="MobiDB-lite"/>
    </source>
</evidence>
<dbReference type="GO" id="GO:0051315">
    <property type="term" value="P:attachment of mitotic spindle microtubules to kinetochore"/>
    <property type="evidence" value="ECO:0007669"/>
    <property type="project" value="UniProtKB-UniRule"/>
</dbReference>
<dbReference type="InterPro" id="IPR038273">
    <property type="entry name" value="Ndc80_sf"/>
</dbReference>
<reference evidence="14" key="2">
    <citation type="submission" date="2014-02" db="EMBL/GenBank/DDBJ databases">
        <title>Complete DNA sequence of /Kuraishia capsulata/ illustrates novel genomic features among budding yeasts (/Saccharomycotina/).</title>
        <authorList>
            <person name="Morales L."/>
            <person name="Noel B."/>
            <person name="Porcel B."/>
            <person name="Marcet-Houben M."/>
            <person name="Hullo M-F."/>
            <person name="Sacerdot C."/>
            <person name="Tekaia F."/>
            <person name="Leh-Louis V."/>
            <person name="Despons L."/>
            <person name="Khanna V."/>
            <person name="Aury J-M."/>
            <person name="Barbe V."/>
            <person name="Couloux A."/>
            <person name="Labadie K."/>
            <person name="Pelletier E."/>
            <person name="Souciet J-L."/>
            <person name="Boekhout T."/>
            <person name="Gabaldon T."/>
            <person name="Wincker P."/>
            <person name="Dujon B."/>
        </authorList>
    </citation>
    <scope>NUCLEOTIDE SEQUENCE</scope>
    <source>
        <strain evidence="14">CBS 1993</strain>
    </source>
</reference>
<evidence type="ECO:0000256" key="9">
    <source>
        <dbReference type="ARBA" id="ARBA00023328"/>
    </source>
</evidence>
<feature type="coiled-coil region" evidence="11">
    <location>
        <begin position="497"/>
        <end position="538"/>
    </location>
</feature>
<keyword evidence="4 10" id="KW-0498">Mitosis</keyword>
<comment type="similarity">
    <text evidence="1 10">Belongs to the NDC80/HEC1 family.</text>
</comment>
<gene>
    <name evidence="14" type="ORF">KUCA_T00004186001</name>
</gene>
<comment type="subunit">
    <text evidence="10">Component of the NDC80 complex.</text>
</comment>
<evidence type="ECO:0000256" key="8">
    <source>
        <dbReference type="ARBA" id="ARBA00023306"/>
    </source>
</evidence>
<name>W6MNG4_9ASCO</name>
<accession>W6MNG4</accession>
<dbReference type="GeneID" id="34521582"/>
<dbReference type="GO" id="GO:0005634">
    <property type="term" value="C:nucleus"/>
    <property type="evidence" value="ECO:0007669"/>
    <property type="project" value="UniProtKB-SubCell"/>
</dbReference>
<dbReference type="GO" id="GO:0051301">
    <property type="term" value="P:cell division"/>
    <property type="evidence" value="ECO:0007669"/>
    <property type="project" value="UniProtKB-UniRule"/>
</dbReference>
<dbReference type="InterPro" id="IPR005550">
    <property type="entry name" value="Kinetochore_Ndc80"/>
</dbReference>
<dbReference type="PANTHER" id="PTHR10643:SF2">
    <property type="entry name" value="KINETOCHORE PROTEIN NDC80 HOMOLOG"/>
    <property type="match status" value="1"/>
</dbReference>
<reference evidence="14" key="1">
    <citation type="submission" date="2013-12" db="EMBL/GenBank/DDBJ databases">
        <authorList>
            <person name="Genoscope - CEA"/>
        </authorList>
    </citation>
    <scope>NUCLEOTIDE SEQUENCE</scope>
    <source>
        <strain evidence="14">CBS 1993</strain>
    </source>
</reference>
<dbReference type="STRING" id="1382522.W6MNG4"/>
<evidence type="ECO:0000256" key="2">
    <source>
        <dbReference type="ARBA" id="ARBA00022454"/>
    </source>
</evidence>
<evidence type="ECO:0000313" key="14">
    <source>
        <dbReference type="EMBL" id="CDK28204.1"/>
    </source>
</evidence>
<dbReference type="InterPro" id="IPR055260">
    <property type="entry name" value="Ndc80_CH"/>
</dbReference>
<keyword evidence="3 10" id="KW-0132">Cell division</keyword>
<evidence type="ECO:0000256" key="3">
    <source>
        <dbReference type="ARBA" id="ARBA00022618"/>
    </source>
</evidence>
<dbReference type="OrthoDB" id="7459479at2759"/>
<keyword evidence="5 10" id="KW-0995">Kinetochore</keyword>
<evidence type="ECO:0000256" key="5">
    <source>
        <dbReference type="ARBA" id="ARBA00022838"/>
    </source>
</evidence>
<sequence>MNSNRRMSGDYPLKQLDANNLPPRFDKRRSSLLKRTSLAPSGARLLNSSQATLSSVKSRKSLPFVESSAQSHKRKLSGNETINKRLSMAIPDDPRPIRSHQYQEKMRNDIFAYLQNNGFEQIHPLRPETLLKPTQKDILFMFRFLFLEIDPNIRFSDSIENDIYQFLKVFEYPYEIPSRTQLSAVGPTKWPIVMSILHWLVSTAAEFPSLPEITFNGFDEEKLIRAIEDNPPVTETATNLHISYIITSAALHSLDNNGLESFELVDRSFDSIQGAIDKLTYKVDSINHEVVDLAKIASEIEDYQNRNDVLDSDLERIEEFIVAVNSAIERSKAIISKKSPALQQINDEIENLKTVSRQLTFELESKGTSEAEIKKLSTSVNSLESKVSGMKAECRSLETVIEEKLESVKTSFGYFQSSVKSYSDRLRAILEECNPADSARYASLQLLDCPESYEEQVPILPNFQYAEFSGRLNELRLELEETVFNKSQTLDNVNGEVSLLQEQIQTNRKDIEQLEIQIKTEEARLKEDRDKKTRESNELATRTNSIKNETRSLISQTKSLVQEIAEMKAKIVKHYDGFIKDLAEEFKEDWIIADTFVEYANSLDRSIQSSLFNALNEISSVIDQQERMLGL</sequence>
<comment type="subcellular location">
    <subcellularLocation>
        <location evidence="10">Chromosome</location>
        <location evidence="10">Centromere</location>
        <location evidence="10">Kinetochore</location>
    </subcellularLocation>
    <subcellularLocation>
        <location evidence="10">Nucleus</location>
    </subcellularLocation>
</comment>
<keyword evidence="9 10" id="KW-0137">Centromere</keyword>
<feature type="region of interest" description="Disordered" evidence="12">
    <location>
        <begin position="1"/>
        <end position="25"/>
    </location>
</feature>
<feature type="coiled-coil region" evidence="11">
    <location>
        <begin position="293"/>
        <end position="400"/>
    </location>
</feature>